<dbReference type="GO" id="GO:0015074">
    <property type="term" value="P:DNA integration"/>
    <property type="evidence" value="ECO:0007669"/>
    <property type="project" value="InterPro"/>
</dbReference>
<feature type="compositionally biased region" description="Low complexity" evidence="2">
    <location>
        <begin position="438"/>
        <end position="447"/>
    </location>
</feature>
<dbReference type="PANTHER" id="PTHR42648">
    <property type="entry name" value="TRANSPOSASE, PUTATIVE-RELATED"/>
    <property type="match status" value="1"/>
</dbReference>
<dbReference type="InterPro" id="IPR039537">
    <property type="entry name" value="Retrotran_Ty1/copia-like"/>
</dbReference>
<dbReference type="Gene3D" id="3.30.420.10">
    <property type="entry name" value="Ribonuclease H-like superfamily/Ribonuclease H"/>
    <property type="match status" value="1"/>
</dbReference>
<feature type="non-terminal residue" evidence="4">
    <location>
        <position position="498"/>
    </location>
</feature>
<dbReference type="InterPro" id="IPR057670">
    <property type="entry name" value="SH3_retrovirus"/>
</dbReference>
<reference evidence="4 5" key="1">
    <citation type="journal article" date="2018" name="Front. Plant Sci.">
        <title>Red Clover (Trifolium pratense) and Zigzag Clover (T. medium) - A Picture of Genomic Similarities and Differences.</title>
        <authorList>
            <person name="Dluhosova J."/>
            <person name="Istvanek J."/>
            <person name="Nedelnik J."/>
            <person name="Repkova J."/>
        </authorList>
    </citation>
    <scope>NUCLEOTIDE SEQUENCE [LARGE SCALE GENOMIC DNA]</scope>
    <source>
        <strain evidence="5">cv. 10/8</strain>
        <tissue evidence="4">Leaf</tissue>
    </source>
</reference>
<evidence type="ECO:0000256" key="2">
    <source>
        <dbReference type="SAM" id="MobiDB-lite"/>
    </source>
</evidence>
<accession>A0A392M5T3</accession>
<keyword evidence="1" id="KW-0378">Hydrolase</keyword>
<dbReference type="SUPFAM" id="SSF53098">
    <property type="entry name" value="Ribonuclease H-like"/>
    <property type="match status" value="1"/>
</dbReference>
<keyword evidence="1" id="KW-0645">Protease</keyword>
<organism evidence="4 5">
    <name type="scientific">Trifolium medium</name>
    <dbReference type="NCBI Taxonomy" id="97028"/>
    <lineage>
        <taxon>Eukaryota</taxon>
        <taxon>Viridiplantae</taxon>
        <taxon>Streptophyta</taxon>
        <taxon>Embryophyta</taxon>
        <taxon>Tracheophyta</taxon>
        <taxon>Spermatophyta</taxon>
        <taxon>Magnoliopsida</taxon>
        <taxon>eudicotyledons</taxon>
        <taxon>Gunneridae</taxon>
        <taxon>Pentapetalae</taxon>
        <taxon>rosids</taxon>
        <taxon>fabids</taxon>
        <taxon>Fabales</taxon>
        <taxon>Fabaceae</taxon>
        <taxon>Papilionoideae</taxon>
        <taxon>50 kb inversion clade</taxon>
        <taxon>NPAAA clade</taxon>
        <taxon>Hologalegina</taxon>
        <taxon>IRL clade</taxon>
        <taxon>Trifolieae</taxon>
        <taxon>Trifolium</taxon>
    </lineage>
</organism>
<dbReference type="GO" id="GO:0003676">
    <property type="term" value="F:nucleic acid binding"/>
    <property type="evidence" value="ECO:0007669"/>
    <property type="project" value="InterPro"/>
</dbReference>
<sequence>MAGNKDWLYEFDESYRDSVKLGDDSKMCVMGKGNVKLNINRRIHIITDVYYIPGLKTNLLSIGQIQQKNVTIIFKNDTCKIFHGEKGLLFATHMSANRMYVVNAALVIPKCLKVSKRDWSQLWHNRYAHLSIKWLNILAKKDMVKGLPPLEEIDEKCVDCLTGKQHREAIPKQAMWRASEKLELVHSDICGPINPKSNGGNRYFITFTDDFSRKTWIYFLKEKSSALDTFKIFKVLVEKESGCVIQCLRTDRGGEFVSTGFNDFCSNQGIKRQLTTAYTPQQNGVSERKNRTLMNMVRSMLAGRNVPKGFWPEAVKWATYVMNRSPTLSVKNITPEEAWSGSKPSVHHFRVFGCLAFAHVPDSQRTKLDDKSIKCVHLGVSDESKAYKLYDPEKKKIIVSRDVVFEENKSWEWNKSNTKKNSEVIDDEIEIESTEPITVNVEGNNENEGVDAQNNGPSDSDMHTSSDDNEVEFQLPPRVRRLPANLSDYVSGSELDDD</sequence>
<keyword evidence="5" id="KW-1185">Reference proteome</keyword>
<dbReference type="Proteomes" id="UP000265520">
    <property type="component" value="Unassembled WGS sequence"/>
</dbReference>
<dbReference type="InterPro" id="IPR001584">
    <property type="entry name" value="Integrase_cat-core"/>
</dbReference>
<evidence type="ECO:0000313" key="4">
    <source>
        <dbReference type="EMBL" id="MCH81754.1"/>
    </source>
</evidence>
<feature type="domain" description="Integrase catalytic" evidence="3">
    <location>
        <begin position="167"/>
        <end position="343"/>
    </location>
</feature>
<dbReference type="InterPro" id="IPR054722">
    <property type="entry name" value="PolX-like_BBD"/>
</dbReference>
<name>A0A392M5T3_9FABA</name>
<dbReference type="EMBL" id="LXQA010002728">
    <property type="protein sequence ID" value="MCH81754.1"/>
    <property type="molecule type" value="Genomic_DNA"/>
</dbReference>
<evidence type="ECO:0000313" key="5">
    <source>
        <dbReference type="Proteomes" id="UP000265520"/>
    </source>
</evidence>
<dbReference type="PROSITE" id="PS50994">
    <property type="entry name" value="INTEGRASE"/>
    <property type="match status" value="1"/>
</dbReference>
<dbReference type="Pfam" id="PF22936">
    <property type="entry name" value="Pol_BBD"/>
    <property type="match status" value="1"/>
</dbReference>
<gene>
    <name evidence="4" type="ORF">A2U01_0002546</name>
</gene>
<dbReference type="InterPro" id="IPR036397">
    <property type="entry name" value="RNaseH_sf"/>
</dbReference>
<dbReference type="AlphaFoldDB" id="A0A392M5T3"/>
<evidence type="ECO:0000256" key="1">
    <source>
        <dbReference type="ARBA" id="ARBA00022670"/>
    </source>
</evidence>
<dbReference type="GO" id="GO:0008233">
    <property type="term" value="F:peptidase activity"/>
    <property type="evidence" value="ECO:0007669"/>
    <property type="project" value="UniProtKB-KW"/>
</dbReference>
<feature type="region of interest" description="Disordered" evidence="2">
    <location>
        <begin position="438"/>
        <end position="479"/>
    </location>
</feature>
<dbReference type="Pfam" id="PF25597">
    <property type="entry name" value="SH3_retrovirus"/>
    <property type="match status" value="1"/>
</dbReference>
<dbReference type="PANTHER" id="PTHR42648:SF18">
    <property type="entry name" value="RETROTRANSPOSON, UNCLASSIFIED-LIKE PROTEIN"/>
    <property type="match status" value="1"/>
</dbReference>
<dbReference type="Pfam" id="PF00665">
    <property type="entry name" value="rve"/>
    <property type="match status" value="1"/>
</dbReference>
<protein>
    <submittedName>
        <fullName evidence="4">Retrovirus-related pol polyprotein from transposon tnt 1-94</fullName>
    </submittedName>
</protein>
<dbReference type="InterPro" id="IPR012337">
    <property type="entry name" value="RNaseH-like_sf"/>
</dbReference>
<dbReference type="GO" id="GO:0006508">
    <property type="term" value="P:proteolysis"/>
    <property type="evidence" value="ECO:0007669"/>
    <property type="project" value="UniProtKB-KW"/>
</dbReference>
<evidence type="ECO:0000259" key="3">
    <source>
        <dbReference type="PROSITE" id="PS50994"/>
    </source>
</evidence>
<proteinExistence type="predicted"/>
<dbReference type="InterPro" id="IPR025724">
    <property type="entry name" value="GAG-pre-integrase_dom"/>
</dbReference>
<comment type="caution">
    <text evidence="4">The sequence shown here is derived from an EMBL/GenBank/DDBJ whole genome shotgun (WGS) entry which is preliminary data.</text>
</comment>
<dbReference type="Pfam" id="PF13976">
    <property type="entry name" value="gag_pre-integrs"/>
    <property type="match status" value="1"/>
</dbReference>